<dbReference type="InterPro" id="IPR053157">
    <property type="entry name" value="Sterol_Uptake_Regulator"/>
</dbReference>
<dbReference type="Pfam" id="PF00172">
    <property type="entry name" value="Zn_clus"/>
    <property type="match status" value="1"/>
</dbReference>
<sequence>MFHYCDASSSTASTAKPGPSIADFTNTFVLSATANSKQILCEVPKGLSIDPSRQRRTHRKSRAGCDNCRRRSVKCNEEFPCANCTRRGDYCRRPVQYNTVDAPSILPSMSAQNLLPSSSASTGTVVNLLHLKLFHHFQTSTHQTLLFTPDVWAHASQLSFSFSFLMDAILCVAARHLAFLHPEDPTYPAAAAGHLGRALCGFRVELSNELTSTHLDVFIVTSVLLQFEMWTNIDFFSPRNNDVASFDPSRDRIFAFSSSLKQVFLRSFPVSSIQSSVFMPHIRNSPLDNLVGTAQISSGTLANFQDFFAYDHPLTLDLLNVPLPYTRGIDWVNLDAWKNHVHDTQDTPDLIKDGYMPVITRLCLILSFLSEASPPDSLSSKSPLLVGLARYMHSFPAMCNASFVSMCHSPFASMVHQSDPHALLLLYHFYRAVRILLPPNEYWWAHKRATVLETVLKEWLIAECT</sequence>
<dbReference type="AlphaFoldDB" id="A0A6A6XA47"/>
<feature type="domain" description="Zn(2)-C6 fungal-type" evidence="2">
    <location>
        <begin position="64"/>
        <end position="93"/>
    </location>
</feature>
<organism evidence="3 4">
    <name type="scientific">Melanomma pulvis-pyrius CBS 109.77</name>
    <dbReference type="NCBI Taxonomy" id="1314802"/>
    <lineage>
        <taxon>Eukaryota</taxon>
        <taxon>Fungi</taxon>
        <taxon>Dikarya</taxon>
        <taxon>Ascomycota</taxon>
        <taxon>Pezizomycotina</taxon>
        <taxon>Dothideomycetes</taxon>
        <taxon>Pleosporomycetidae</taxon>
        <taxon>Pleosporales</taxon>
        <taxon>Melanommataceae</taxon>
        <taxon>Melanomma</taxon>
    </lineage>
</organism>
<accession>A0A6A6XA47</accession>
<dbReference type="SMART" id="SM00066">
    <property type="entry name" value="GAL4"/>
    <property type="match status" value="1"/>
</dbReference>
<evidence type="ECO:0000259" key="2">
    <source>
        <dbReference type="PROSITE" id="PS50048"/>
    </source>
</evidence>
<dbReference type="PANTHER" id="PTHR47784">
    <property type="entry name" value="STEROL UPTAKE CONTROL PROTEIN 2"/>
    <property type="match status" value="1"/>
</dbReference>
<dbReference type="EMBL" id="MU001936">
    <property type="protein sequence ID" value="KAF2793238.1"/>
    <property type="molecule type" value="Genomic_DNA"/>
</dbReference>
<name>A0A6A6XA47_9PLEO</name>
<dbReference type="OrthoDB" id="416217at2759"/>
<proteinExistence type="predicted"/>
<reference evidence="3" key="1">
    <citation type="journal article" date="2020" name="Stud. Mycol.">
        <title>101 Dothideomycetes genomes: a test case for predicting lifestyles and emergence of pathogens.</title>
        <authorList>
            <person name="Haridas S."/>
            <person name="Albert R."/>
            <person name="Binder M."/>
            <person name="Bloem J."/>
            <person name="Labutti K."/>
            <person name="Salamov A."/>
            <person name="Andreopoulos B."/>
            <person name="Baker S."/>
            <person name="Barry K."/>
            <person name="Bills G."/>
            <person name="Bluhm B."/>
            <person name="Cannon C."/>
            <person name="Castanera R."/>
            <person name="Culley D."/>
            <person name="Daum C."/>
            <person name="Ezra D."/>
            <person name="Gonzalez J."/>
            <person name="Henrissat B."/>
            <person name="Kuo A."/>
            <person name="Liang C."/>
            <person name="Lipzen A."/>
            <person name="Lutzoni F."/>
            <person name="Magnuson J."/>
            <person name="Mondo S."/>
            <person name="Nolan M."/>
            <person name="Ohm R."/>
            <person name="Pangilinan J."/>
            <person name="Park H.-J."/>
            <person name="Ramirez L."/>
            <person name="Alfaro M."/>
            <person name="Sun H."/>
            <person name="Tritt A."/>
            <person name="Yoshinaga Y."/>
            <person name="Zwiers L.-H."/>
            <person name="Turgeon B."/>
            <person name="Goodwin S."/>
            <person name="Spatafora J."/>
            <person name="Crous P."/>
            <person name="Grigoriev I."/>
        </authorList>
    </citation>
    <scope>NUCLEOTIDE SEQUENCE</scope>
    <source>
        <strain evidence="3">CBS 109.77</strain>
    </source>
</reference>
<keyword evidence="4" id="KW-1185">Reference proteome</keyword>
<dbReference type="CDD" id="cd00067">
    <property type="entry name" value="GAL4"/>
    <property type="match status" value="1"/>
</dbReference>
<protein>
    <recommendedName>
        <fullName evidence="2">Zn(2)-C6 fungal-type domain-containing protein</fullName>
    </recommendedName>
</protein>
<dbReference type="InterPro" id="IPR036864">
    <property type="entry name" value="Zn2-C6_fun-type_DNA-bd_sf"/>
</dbReference>
<evidence type="ECO:0000313" key="4">
    <source>
        <dbReference type="Proteomes" id="UP000799757"/>
    </source>
</evidence>
<dbReference type="GO" id="GO:0008270">
    <property type="term" value="F:zinc ion binding"/>
    <property type="evidence" value="ECO:0007669"/>
    <property type="project" value="InterPro"/>
</dbReference>
<evidence type="ECO:0000256" key="1">
    <source>
        <dbReference type="ARBA" id="ARBA00023242"/>
    </source>
</evidence>
<dbReference type="InterPro" id="IPR001138">
    <property type="entry name" value="Zn2Cys6_DnaBD"/>
</dbReference>
<evidence type="ECO:0000313" key="3">
    <source>
        <dbReference type="EMBL" id="KAF2793238.1"/>
    </source>
</evidence>
<dbReference type="GO" id="GO:0001228">
    <property type="term" value="F:DNA-binding transcription activator activity, RNA polymerase II-specific"/>
    <property type="evidence" value="ECO:0007669"/>
    <property type="project" value="TreeGrafter"/>
</dbReference>
<gene>
    <name evidence="3" type="ORF">K505DRAFT_244824</name>
</gene>
<dbReference type="Proteomes" id="UP000799757">
    <property type="component" value="Unassembled WGS sequence"/>
</dbReference>
<dbReference type="SUPFAM" id="SSF57701">
    <property type="entry name" value="Zn2/Cys6 DNA-binding domain"/>
    <property type="match status" value="1"/>
</dbReference>
<keyword evidence="1" id="KW-0539">Nucleus</keyword>
<dbReference type="Gene3D" id="4.10.240.10">
    <property type="entry name" value="Zn(2)-C6 fungal-type DNA-binding domain"/>
    <property type="match status" value="1"/>
</dbReference>
<dbReference type="PROSITE" id="PS50048">
    <property type="entry name" value="ZN2_CY6_FUNGAL_2"/>
    <property type="match status" value="1"/>
</dbReference>
<dbReference type="PANTHER" id="PTHR47784:SF5">
    <property type="entry name" value="STEROL UPTAKE CONTROL PROTEIN 2"/>
    <property type="match status" value="1"/>
</dbReference>